<keyword evidence="2" id="KW-1185">Reference proteome</keyword>
<evidence type="ECO:0000313" key="2">
    <source>
        <dbReference type="Proteomes" id="UP000507470"/>
    </source>
</evidence>
<dbReference type="EMBL" id="CACVKT020005298">
    <property type="protein sequence ID" value="CAC5394516.1"/>
    <property type="molecule type" value="Genomic_DNA"/>
</dbReference>
<proteinExistence type="predicted"/>
<dbReference type="OrthoDB" id="10446041at2759"/>
<sequence>MAELEIGNDKAGKSTNENLSVVYYALSTAYLLKFVENFEILEFSKLYSDIHSPLSLVLGEIRHEFTYQNECDRNISVRIKPWKFEKSLDFKNNIYISRVQAVLENLDILNTNTTDVNKDNVNQVVHEISNILLESAKNSLGLTCGKLNFENAKKQLKKLWFNSDCYKARKELRKAKQQYTHYGLNLFQHRVKIAEIYNKNIMDENIIKFNRDMRKKMKYMRVKNSKEFWKIINQDRKREKSKISLETFFFSKI</sequence>
<gene>
    <name evidence="1" type="ORF">MCOR_29257</name>
</gene>
<name>A0A6J8CGA5_MYTCO</name>
<dbReference type="Proteomes" id="UP000507470">
    <property type="component" value="Unassembled WGS sequence"/>
</dbReference>
<protein>
    <submittedName>
        <fullName evidence="1">Uncharacterized protein</fullName>
    </submittedName>
</protein>
<evidence type="ECO:0000313" key="1">
    <source>
        <dbReference type="EMBL" id="CAC5394516.1"/>
    </source>
</evidence>
<dbReference type="AlphaFoldDB" id="A0A6J8CGA5"/>
<organism evidence="1 2">
    <name type="scientific">Mytilus coruscus</name>
    <name type="common">Sea mussel</name>
    <dbReference type="NCBI Taxonomy" id="42192"/>
    <lineage>
        <taxon>Eukaryota</taxon>
        <taxon>Metazoa</taxon>
        <taxon>Spiralia</taxon>
        <taxon>Lophotrochozoa</taxon>
        <taxon>Mollusca</taxon>
        <taxon>Bivalvia</taxon>
        <taxon>Autobranchia</taxon>
        <taxon>Pteriomorphia</taxon>
        <taxon>Mytilida</taxon>
        <taxon>Mytiloidea</taxon>
        <taxon>Mytilidae</taxon>
        <taxon>Mytilinae</taxon>
        <taxon>Mytilus</taxon>
    </lineage>
</organism>
<accession>A0A6J8CGA5</accession>
<reference evidence="1 2" key="1">
    <citation type="submission" date="2020-06" db="EMBL/GenBank/DDBJ databases">
        <authorList>
            <person name="Li R."/>
            <person name="Bekaert M."/>
        </authorList>
    </citation>
    <scope>NUCLEOTIDE SEQUENCE [LARGE SCALE GENOMIC DNA]</scope>
    <source>
        <strain evidence="2">wild</strain>
    </source>
</reference>